<reference evidence="1 2" key="1">
    <citation type="submission" date="2012-05" db="EMBL/GenBank/DDBJ databases">
        <authorList>
            <person name="Harkins D.M."/>
            <person name="Madupu R."/>
            <person name="Durkin A.S."/>
            <person name="Torralba M."/>
            <person name="Methe B."/>
            <person name="Sutton G.G."/>
            <person name="Nelson K.E."/>
        </authorList>
    </citation>
    <scope>NUCLEOTIDE SEQUENCE [LARGE SCALE GENOMIC DNA]</scope>
    <source>
        <strain evidence="1 2">F0490</strain>
    </source>
</reference>
<name>J1HQH3_9ACTO</name>
<evidence type="ECO:0000313" key="1">
    <source>
        <dbReference type="EMBL" id="EJF47868.1"/>
    </source>
</evidence>
<evidence type="ECO:0000313" key="2">
    <source>
        <dbReference type="Proteomes" id="UP000004578"/>
    </source>
</evidence>
<dbReference type="Pfam" id="PF11848">
    <property type="entry name" value="DUF3368"/>
    <property type="match status" value="1"/>
</dbReference>
<dbReference type="EMBL" id="AKFS01000071">
    <property type="protein sequence ID" value="EJF47868.1"/>
    <property type="molecule type" value="Genomic_DNA"/>
</dbReference>
<protein>
    <submittedName>
        <fullName evidence="1">Uncharacterized protein</fullName>
    </submittedName>
</protein>
<dbReference type="Proteomes" id="UP000004578">
    <property type="component" value="Unassembled WGS sequence"/>
</dbReference>
<gene>
    <name evidence="1" type="ORF">HMPREF1317_0276</name>
</gene>
<keyword evidence="2" id="KW-1185">Reference proteome</keyword>
<dbReference type="InterPro" id="IPR021799">
    <property type="entry name" value="PIN-like_prokaryotic"/>
</dbReference>
<sequence length="154" mass="17084">MKFVIDPAPAFAPEAVRNELKRHAAQNSELHSVLKDEWLRAHDETDPSFLALFVDLAERLADSDGHNLGECGVLALAKSTGYTAVIDDRVARETAKSISVKFTGTLGLLIDAARKKRLTVEMISSLCDDLIRTHYRLPFRPGEFVHWAKGEGLL</sequence>
<dbReference type="AlphaFoldDB" id="J1HQH3"/>
<organism evidence="1 2">
    <name type="scientific">Schaalia georgiae F0490</name>
    <dbReference type="NCBI Taxonomy" id="1125717"/>
    <lineage>
        <taxon>Bacteria</taxon>
        <taxon>Bacillati</taxon>
        <taxon>Actinomycetota</taxon>
        <taxon>Actinomycetes</taxon>
        <taxon>Actinomycetales</taxon>
        <taxon>Actinomycetaceae</taxon>
        <taxon>Schaalia</taxon>
    </lineage>
</organism>
<comment type="caution">
    <text evidence="1">The sequence shown here is derived from an EMBL/GenBank/DDBJ whole genome shotgun (WGS) entry which is preliminary data.</text>
</comment>
<accession>J1HQH3</accession>
<proteinExistence type="predicted"/>